<dbReference type="Pfam" id="PF01370">
    <property type="entry name" value="Epimerase"/>
    <property type="match status" value="1"/>
</dbReference>
<dbReference type="Gene3D" id="3.40.50.720">
    <property type="entry name" value="NAD(P)-binding Rossmann-like Domain"/>
    <property type="match status" value="1"/>
</dbReference>
<keyword evidence="4" id="KW-1185">Reference proteome</keyword>
<dbReference type="Gene3D" id="3.90.25.10">
    <property type="entry name" value="UDP-galactose 4-epimerase, domain 1"/>
    <property type="match status" value="1"/>
</dbReference>
<organism evidence="3 4">
    <name type="scientific">Campylobacter showae RM3277</name>
    <dbReference type="NCBI Taxonomy" id="553219"/>
    <lineage>
        <taxon>Bacteria</taxon>
        <taxon>Pseudomonadati</taxon>
        <taxon>Campylobacterota</taxon>
        <taxon>Epsilonproteobacteria</taxon>
        <taxon>Campylobacterales</taxon>
        <taxon>Campylobacteraceae</taxon>
        <taxon>Campylobacter</taxon>
    </lineage>
</organism>
<proteinExistence type="inferred from homology"/>
<dbReference type="EMBL" id="ACVQ01000022">
    <property type="protein sequence ID" value="EET79336.1"/>
    <property type="molecule type" value="Genomic_DNA"/>
</dbReference>
<dbReference type="eggNOG" id="COG0451">
    <property type="taxonomic scope" value="Bacteria"/>
</dbReference>
<gene>
    <name evidence="3" type="ORF">CAMSH0001_1614</name>
</gene>
<dbReference type="Proteomes" id="UP000003107">
    <property type="component" value="Unassembled WGS sequence"/>
</dbReference>
<dbReference type="AlphaFoldDB" id="C6RGY0"/>
<protein>
    <submittedName>
        <fullName evidence="3">NAD dependent epimerase/dehydratase family protein</fullName>
    </submittedName>
</protein>
<dbReference type="SUPFAM" id="SSF51735">
    <property type="entry name" value="NAD(P)-binding Rossmann-fold domains"/>
    <property type="match status" value="1"/>
</dbReference>
<dbReference type="InterPro" id="IPR036291">
    <property type="entry name" value="NAD(P)-bd_dom_sf"/>
</dbReference>
<dbReference type="RefSeq" id="WP_002948836.1">
    <property type="nucleotide sequence ID" value="NZ_ACVQ01000022.1"/>
</dbReference>
<name>C6RGY0_9BACT</name>
<feature type="domain" description="NAD-dependent epimerase/dehydratase" evidence="2">
    <location>
        <begin position="6"/>
        <end position="219"/>
    </location>
</feature>
<sequence>MSSKRVFITGIEGFTGRYLERYLCALGYEVSGGALKPSAPNHTRLDLLDKDSIKAAFGAKFDYIIHLAAVSFAMADPTEIKNANEIGTINLLEALGSVKFEKAIFASSASVYGGGDMPMCENSTLNPQSIYAESKIFMEEQIAKSGLPFIIARPFNYTGTGQSENFLIPKIVRHFKNKASVIKLGNLTPKREYNDINDVVRIYEQLLKLEANDEIFNIGSGKAYSIEQILQILRCLSGHDIAVQSDPRFIRANDPALLVCDTTKLQNYGIVPCNAEIEKLLRSML</sequence>
<dbReference type="STRING" id="553219.CAMSH0001_1614"/>
<dbReference type="PANTHER" id="PTHR43000">
    <property type="entry name" value="DTDP-D-GLUCOSE 4,6-DEHYDRATASE-RELATED"/>
    <property type="match status" value="1"/>
</dbReference>
<comment type="similarity">
    <text evidence="1">Belongs to the NAD(P)-dependent epimerase/dehydratase family.</text>
</comment>
<reference evidence="3 4" key="1">
    <citation type="submission" date="2009-07" db="EMBL/GenBank/DDBJ databases">
        <authorList>
            <person name="Madupu R."/>
            <person name="Sebastian Y."/>
            <person name="Durkin A.S."/>
            <person name="Torralba M."/>
            <person name="Methe B."/>
            <person name="Sutton G.G."/>
            <person name="Strausberg R.L."/>
            <person name="Nelson K.E."/>
        </authorList>
    </citation>
    <scope>NUCLEOTIDE SEQUENCE [LARGE SCALE GENOMIC DNA]</scope>
    <source>
        <strain evidence="3 4">RM3277</strain>
    </source>
</reference>
<dbReference type="OrthoDB" id="9802815at2"/>
<evidence type="ECO:0000313" key="3">
    <source>
        <dbReference type="EMBL" id="EET79336.1"/>
    </source>
</evidence>
<evidence type="ECO:0000313" key="4">
    <source>
        <dbReference type="Proteomes" id="UP000003107"/>
    </source>
</evidence>
<dbReference type="GeneID" id="60991247"/>
<comment type="caution">
    <text evidence="3">The sequence shown here is derived from an EMBL/GenBank/DDBJ whole genome shotgun (WGS) entry which is preliminary data.</text>
</comment>
<evidence type="ECO:0000259" key="2">
    <source>
        <dbReference type="Pfam" id="PF01370"/>
    </source>
</evidence>
<evidence type="ECO:0000256" key="1">
    <source>
        <dbReference type="ARBA" id="ARBA00007637"/>
    </source>
</evidence>
<dbReference type="InterPro" id="IPR001509">
    <property type="entry name" value="Epimerase_deHydtase"/>
</dbReference>
<accession>C6RGY0</accession>